<evidence type="ECO:0000313" key="3">
    <source>
        <dbReference type="Proteomes" id="UP000680714"/>
    </source>
</evidence>
<keyword evidence="1" id="KW-0732">Signal</keyword>
<dbReference type="SUPFAM" id="SSF81901">
    <property type="entry name" value="HCP-like"/>
    <property type="match status" value="2"/>
</dbReference>
<dbReference type="Proteomes" id="UP000680714">
    <property type="component" value="Unassembled WGS sequence"/>
</dbReference>
<comment type="caution">
    <text evidence="2">The sequence shown here is derived from an EMBL/GenBank/DDBJ whole genome shotgun (WGS) entry which is preliminary data.</text>
</comment>
<evidence type="ECO:0000313" key="2">
    <source>
        <dbReference type="EMBL" id="MBR9973853.1"/>
    </source>
</evidence>
<keyword evidence="3" id="KW-1185">Reference proteome</keyword>
<sequence length="334" mass="36655">MVQLRSIMLLLFVATAPMAWVAKPAFAAPQVGENASQLPTWQSNWFIALRSGSCSEAERYLIEGRRSNEAVADTMEAVMVRDGICRPADPGKAVTLFQRAIGQRYIPAMWGLASGFLGHGLPADEAKARWWFQAALLRWFTHPKWLNAKDEIVEALLYLPPDEELPDWWGDDEFLRIMKIAILSEDAKADNADRIEAGDGFLPDPQAACLWRIDAVKSGSSKAAVALGDQLLQGRGVPARPDRAAYWWNMYASPAARARLGELLIDGAAGVPADPRTAAIFLASAKRGGEAVDDKLRLTESRAGLSPGAALHLPLKMAFPTNPPWNHPNEMDCW</sequence>
<protein>
    <submittedName>
        <fullName evidence="2">Sel1 repeat family protein</fullName>
    </submittedName>
</protein>
<name>A0ABS5IJ90_9PROT</name>
<dbReference type="Gene3D" id="1.25.40.10">
    <property type="entry name" value="Tetratricopeptide repeat domain"/>
    <property type="match status" value="2"/>
</dbReference>
<feature type="signal peptide" evidence="1">
    <location>
        <begin position="1"/>
        <end position="27"/>
    </location>
</feature>
<dbReference type="InterPro" id="IPR011990">
    <property type="entry name" value="TPR-like_helical_dom_sf"/>
</dbReference>
<dbReference type="RefSeq" id="WP_211551961.1">
    <property type="nucleotide sequence ID" value="NZ_JAGTUF010000035.1"/>
</dbReference>
<organism evidence="2 3">
    <name type="scientific">Magnetospirillum sulfuroxidans</name>
    <dbReference type="NCBI Taxonomy" id="611300"/>
    <lineage>
        <taxon>Bacteria</taxon>
        <taxon>Pseudomonadati</taxon>
        <taxon>Pseudomonadota</taxon>
        <taxon>Alphaproteobacteria</taxon>
        <taxon>Rhodospirillales</taxon>
        <taxon>Rhodospirillaceae</taxon>
        <taxon>Magnetospirillum</taxon>
    </lineage>
</organism>
<feature type="chain" id="PRO_5046231481" evidence="1">
    <location>
        <begin position="28"/>
        <end position="334"/>
    </location>
</feature>
<dbReference type="Pfam" id="PF08238">
    <property type="entry name" value="Sel1"/>
    <property type="match status" value="4"/>
</dbReference>
<accession>A0ABS5IJ90</accession>
<proteinExistence type="predicted"/>
<reference evidence="2 3" key="1">
    <citation type="submission" date="2021-04" db="EMBL/GenBank/DDBJ databases">
        <title>Magnetospirillum sulfuroxidans sp. nov., a facultative chemolithoautotrophic sulfur-oxidizing alphaproteobacterium isolated from freshwater sediment and proposals for Paramagetospirillum gen. nov., and Magnetospirillaceae fam. nov.</title>
        <authorList>
            <person name="Koziaeva V."/>
            <person name="Geelhoed J.S."/>
            <person name="Sorokin D.Y."/>
            <person name="Grouzdev D.S."/>
        </authorList>
    </citation>
    <scope>NUCLEOTIDE SEQUENCE [LARGE SCALE GENOMIC DNA]</scope>
    <source>
        <strain evidence="2 3">J10</strain>
    </source>
</reference>
<dbReference type="InterPro" id="IPR006597">
    <property type="entry name" value="Sel1-like"/>
</dbReference>
<gene>
    <name evidence="2" type="ORF">KEC16_19170</name>
</gene>
<evidence type="ECO:0000256" key="1">
    <source>
        <dbReference type="SAM" id="SignalP"/>
    </source>
</evidence>
<dbReference type="EMBL" id="JAGTUF010000035">
    <property type="protein sequence ID" value="MBR9973853.1"/>
    <property type="molecule type" value="Genomic_DNA"/>
</dbReference>